<name>A0A814F2N3_9BILA</name>
<evidence type="ECO:0000256" key="1">
    <source>
        <dbReference type="ARBA" id="ARBA00004123"/>
    </source>
</evidence>
<evidence type="ECO:0000256" key="6">
    <source>
        <dbReference type="ARBA" id="ARBA00023242"/>
    </source>
</evidence>
<feature type="region of interest" description="Disordered" evidence="9">
    <location>
        <begin position="199"/>
        <end position="252"/>
    </location>
</feature>
<feature type="compositionally biased region" description="Basic residues" evidence="9">
    <location>
        <begin position="327"/>
        <end position="341"/>
    </location>
</feature>
<evidence type="ECO:0000256" key="2">
    <source>
        <dbReference type="ARBA" id="ARBA00010341"/>
    </source>
</evidence>
<dbReference type="GO" id="GO:0009887">
    <property type="term" value="P:animal organ morphogenesis"/>
    <property type="evidence" value="ECO:0007669"/>
    <property type="project" value="TreeGrafter"/>
</dbReference>
<feature type="DNA-binding region" description="Homeobox" evidence="7">
    <location>
        <begin position="275"/>
        <end position="334"/>
    </location>
</feature>
<organism evidence="11 12">
    <name type="scientific">Brachionus calyciflorus</name>
    <dbReference type="NCBI Taxonomy" id="104777"/>
    <lineage>
        <taxon>Eukaryota</taxon>
        <taxon>Metazoa</taxon>
        <taxon>Spiralia</taxon>
        <taxon>Gnathifera</taxon>
        <taxon>Rotifera</taxon>
        <taxon>Eurotatoria</taxon>
        <taxon>Monogononta</taxon>
        <taxon>Pseudotrocha</taxon>
        <taxon>Ploima</taxon>
        <taxon>Brachionidae</taxon>
        <taxon>Brachionus</taxon>
    </lineage>
</organism>
<feature type="region of interest" description="Disordered" evidence="9">
    <location>
        <begin position="327"/>
        <end position="395"/>
    </location>
</feature>
<comment type="similarity">
    <text evidence="2">Belongs to the Caudal homeobox family.</text>
</comment>
<gene>
    <name evidence="11" type="ORF">OXX778_LOCUS15158</name>
</gene>
<dbReference type="OrthoDB" id="6159439at2759"/>
<dbReference type="EMBL" id="CAJNOC010003275">
    <property type="protein sequence ID" value="CAF0975695.1"/>
    <property type="molecule type" value="Genomic_DNA"/>
</dbReference>
<evidence type="ECO:0000256" key="3">
    <source>
        <dbReference type="ARBA" id="ARBA00022473"/>
    </source>
</evidence>
<evidence type="ECO:0000313" key="12">
    <source>
        <dbReference type="Proteomes" id="UP000663879"/>
    </source>
</evidence>
<evidence type="ECO:0000259" key="10">
    <source>
        <dbReference type="PROSITE" id="PS50071"/>
    </source>
</evidence>
<dbReference type="PROSITE" id="PS00027">
    <property type="entry name" value="HOMEOBOX_1"/>
    <property type="match status" value="1"/>
</dbReference>
<dbReference type="FunFam" id="1.10.10.60:FF:000574">
    <property type="entry name" value="Homeobox protein CHOX-CAD2"/>
    <property type="match status" value="1"/>
</dbReference>
<comment type="subcellular location">
    <subcellularLocation>
        <location evidence="1 7 8">Nucleus</location>
    </subcellularLocation>
</comment>
<comment type="caution">
    <text evidence="11">The sequence shown here is derived from an EMBL/GenBank/DDBJ whole genome shotgun (WGS) entry which is preliminary data.</text>
</comment>
<feature type="domain" description="Homeobox" evidence="10">
    <location>
        <begin position="273"/>
        <end position="333"/>
    </location>
</feature>
<accession>A0A814F2N3</accession>
<sequence>MQEIVSSPALLGSSTPIEKESKIDSTTPGYYYSQNEFYYQNPAVAAVLQQHYQNYSNSNFSVNNLVENQEQSVLVNHLHKPILNLNWQTSPALSKNSSPNTNPTNTSSSSDSDYYNMYQEQDKLSFPSDNTVSSSNDFYQQKNIFNPSGFRNFVSQPGFGQSNFYPYDQYQRPYVPMSYNSYSSPNYEDLDVKNSKIVSSSPKIEQSGNQLSSSSSSSFTSSPNSNKTLSTPTTTSSTTQNTSTSSQAQNSIVPESFEWMKPVKSTAPNGKTRTKDKYRVVYSEPQRIELEKEFLFSKYITIKRKAELSQVLSLSERQIKIWFQNRRAKERKSNRKQKSSSHAHQQENVSSTTKNLKNEYSDDEMDEDLDESIDDEDSSDAKSEKMDKKQKNKTTNNQQGLLCTIDKNHTAYTSYQPVQTFAQTSQYPQTTYNQYSPVNNYQNFYQPSYQAYQANFQPDYSNFTQNTDYNSQQLSNSQNFQFSNDYMINRSNSSVSSQQQPTVSNQSSNSIIQVLSQFQSI</sequence>
<dbReference type="InterPro" id="IPR017970">
    <property type="entry name" value="Homeobox_CS"/>
</dbReference>
<protein>
    <recommendedName>
        <fullName evidence="10">Homeobox domain-containing protein</fullName>
    </recommendedName>
</protein>
<dbReference type="PANTHER" id="PTHR24332:SF9">
    <property type="entry name" value="HOMEOTIC PROTEIN CAUDAL"/>
    <property type="match status" value="1"/>
</dbReference>
<dbReference type="PROSITE" id="PS50071">
    <property type="entry name" value="HOMEOBOX_2"/>
    <property type="match status" value="1"/>
</dbReference>
<proteinExistence type="inferred from homology"/>
<dbReference type="SUPFAM" id="SSF46689">
    <property type="entry name" value="Homeodomain-like"/>
    <property type="match status" value="1"/>
</dbReference>
<evidence type="ECO:0000256" key="7">
    <source>
        <dbReference type="PROSITE-ProRule" id="PRU00108"/>
    </source>
</evidence>
<dbReference type="Gene3D" id="1.10.10.60">
    <property type="entry name" value="Homeodomain-like"/>
    <property type="match status" value="1"/>
</dbReference>
<dbReference type="GO" id="GO:0009948">
    <property type="term" value="P:anterior/posterior axis specification"/>
    <property type="evidence" value="ECO:0007669"/>
    <property type="project" value="TreeGrafter"/>
</dbReference>
<dbReference type="InterPro" id="IPR020479">
    <property type="entry name" value="HD_metazoa"/>
</dbReference>
<dbReference type="InterPro" id="IPR001356">
    <property type="entry name" value="HD"/>
</dbReference>
<feature type="compositionally biased region" description="Low complexity" evidence="9">
    <location>
        <begin position="96"/>
        <end position="113"/>
    </location>
</feature>
<dbReference type="InterPro" id="IPR047152">
    <property type="entry name" value="Caudal_homeobox"/>
</dbReference>
<dbReference type="GO" id="GO:0000977">
    <property type="term" value="F:RNA polymerase II transcription regulatory region sequence-specific DNA binding"/>
    <property type="evidence" value="ECO:0007669"/>
    <property type="project" value="TreeGrafter"/>
</dbReference>
<dbReference type="GO" id="GO:0005634">
    <property type="term" value="C:nucleus"/>
    <property type="evidence" value="ECO:0007669"/>
    <property type="project" value="UniProtKB-SubCell"/>
</dbReference>
<dbReference type="PRINTS" id="PR00024">
    <property type="entry name" value="HOMEOBOX"/>
</dbReference>
<dbReference type="PANTHER" id="PTHR24332">
    <property type="entry name" value="HOMEOBOX PROTEIN CDX"/>
    <property type="match status" value="1"/>
</dbReference>
<feature type="compositionally biased region" description="Low complexity" evidence="9">
    <location>
        <begin position="207"/>
        <end position="251"/>
    </location>
</feature>
<evidence type="ECO:0000256" key="5">
    <source>
        <dbReference type="ARBA" id="ARBA00023155"/>
    </source>
</evidence>
<feature type="compositionally biased region" description="Polar residues" evidence="9">
    <location>
        <begin position="342"/>
        <end position="355"/>
    </location>
</feature>
<reference evidence="11" key="1">
    <citation type="submission" date="2021-02" db="EMBL/GenBank/DDBJ databases">
        <authorList>
            <person name="Nowell W R."/>
        </authorList>
    </citation>
    <scope>NUCLEOTIDE SEQUENCE</scope>
    <source>
        <strain evidence="11">Ploen Becks lab</strain>
    </source>
</reference>
<evidence type="ECO:0000256" key="4">
    <source>
        <dbReference type="ARBA" id="ARBA00023125"/>
    </source>
</evidence>
<feature type="region of interest" description="Disordered" evidence="9">
    <location>
        <begin position="92"/>
        <end position="113"/>
    </location>
</feature>
<dbReference type="AlphaFoldDB" id="A0A814F2N3"/>
<dbReference type="SMART" id="SM00389">
    <property type="entry name" value="HOX"/>
    <property type="match status" value="1"/>
</dbReference>
<feature type="compositionally biased region" description="Basic and acidic residues" evidence="9">
    <location>
        <begin position="379"/>
        <end position="389"/>
    </location>
</feature>
<dbReference type="InterPro" id="IPR009057">
    <property type="entry name" value="Homeodomain-like_sf"/>
</dbReference>
<keyword evidence="12" id="KW-1185">Reference proteome</keyword>
<feature type="compositionally biased region" description="Acidic residues" evidence="9">
    <location>
        <begin position="361"/>
        <end position="378"/>
    </location>
</feature>
<keyword evidence="4 7" id="KW-0238">DNA-binding</keyword>
<dbReference type="CDD" id="cd00086">
    <property type="entry name" value="homeodomain"/>
    <property type="match status" value="1"/>
</dbReference>
<keyword evidence="5 7" id="KW-0371">Homeobox</keyword>
<keyword evidence="6 7" id="KW-0539">Nucleus</keyword>
<dbReference type="GO" id="GO:0000981">
    <property type="term" value="F:DNA-binding transcription factor activity, RNA polymerase II-specific"/>
    <property type="evidence" value="ECO:0007669"/>
    <property type="project" value="InterPro"/>
</dbReference>
<dbReference type="Pfam" id="PF00046">
    <property type="entry name" value="Homeodomain"/>
    <property type="match status" value="1"/>
</dbReference>
<dbReference type="GO" id="GO:0030154">
    <property type="term" value="P:cell differentiation"/>
    <property type="evidence" value="ECO:0007669"/>
    <property type="project" value="TreeGrafter"/>
</dbReference>
<evidence type="ECO:0000256" key="8">
    <source>
        <dbReference type="RuleBase" id="RU000682"/>
    </source>
</evidence>
<evidence type="ECO:0000313" key="11">
    <source>
        <dbReference type="EMBL" id="CAF0975695.1"/>
    </source>
</evidence>
<keyword evidence="3" id="KW-0217">Developmental protein</keyword>
<dbReference type="Proteomes" id="UP000663879">
    <property type="component" value="Unassembled WGS sequence"/>
</dbReference>
<evidence type="ECO:0000256" key="9">
    <source>
        <dbReference type="SAM" id="MobiDB-lite"/>
    </source>
</evidence>